<organism evidence="2 3">
    <name type="scientific">Aurantiacibacter sediminis</name>
    <dbReference type="NCBI Taxonomy" id="2793064"/>
    <lineage>
        <taxon>Bacteria</taxon>
        <taxon>Pseudomonadati</taxon>
        <taxon>Pseudomonadota</taxon>
        <taxon>Alphaproteobacteria</taxon>
        <taxon>Sphingomonadales</taxon>
        <taxon>Erythrobacteraceae</taxon>
        <taxon>Aurantiacibacter</taxon>
    </lineage>
</organism>
<evidence type="ECO:0008006" key="4">
    <source>
        <dbReference type="Google" id="ProtNLM"/>
    </source>
</evidence>
<evidence type="ECO:0000256" key="1">
    <source>
        <dbReference type="SAM" id="SignalP"/>
    </source>
</evidence>
<proteinExistence type="predicted"/>
<sequence>MRKLISSLFAALAFTLSAPAIAQSDRQAEEPIQTVVAFMNAFDAADEAAMMELLVDQAPVAFIEEREGEDRVGLVPLSALAQHIVNSPVPLQEPIWNLRGFEDGPVAVVTANFEFLIDGNRSHCGVNIFTLMRVEGEWKIATVTYSHITEGCSEN</sequence>
<dbReference type="Gene3D" id="3.10.450.50">
    <property type="match status" value="1"/>
</dbReference>
<name>A0ABS0N1L1_9SPHN</name>
<dbReference type="Proteomes" id="UP000602442">
    <property type="component" value="Unassembled WGS sequence"/>
</dbReference>
<comment type="caution">
    <text evidence="2">The sequence shown here is derived from an EMBL/GenBank/DDBJ whole genome shotgun (WGS) entry which is preliminary data.</text>
</comment>
<accession>A0ABS0N1L1</accession>
<feature type="chain" id="PRO_5047092624" description="Nuclear transport factor 2 family protein" evidence="1">
    <location>
        <begin position="23"/>
        <end position="155"/>
    </location>
</feature>
<evidence type="ECO:0000313" key="2">
    <source>
        <dbReference type="EMBL" id="MBH5321849.1"/>
    </source>
</evidence>
<dbReference type="EMBL" id="JAEANY010000001">
    <property type="protein sequence ID" value="MBH5321849.1"/>
    <property type="molecule type" value="Genomic_DNA"/>
</dbReference>
<feature type="signal peptide" evidence="1">
    <location>
        <begin position="1"/>
        <end position="22"/>
    </location>
</feature>
<gene>
    <name evidence="2" type="ORF">I5L03_04555</name>
</gene>
<dbReference type="InterPro" id="IPR032710">
    <property type="entry name" value="NTF2-like_dom_sf"/>
</dbReference>
<keyword evidence="3" id="KW-1185">Reference proteome</keyword>
<evidence type="ECO:0000313" key="3">
    <source>
        <dbReference type="Proteomes" id="UP000602442"/>
    </source>
</evidence>
<protein>
    <recommendedName>
        <fullName evidence="4">Nuclear transport factor 2 family protein</fullName>
    </recommendedName>
</protein>
<keyword evidence="1" id="KW-0732">Signal</keyword>
<reference evidence="2 3" key="1">
    <citation type="submission" date="2020-11" db="EMBL/GenBank/DDBJ databases">
        <title>Erythrobacter sediminis sp. nov., a marine bacterium from a tidal flat of Garorim Bay.</title>
        <authorList>
            <person name="Kim D."/>
            <person name="Yoo Y."/>
            <person name="Kim J.-J."/>
        </authorList>
    </citation>
    <scope>NUCLEOTIDE SEQUENCE [LARGE SCALE GENOMIC DNA]</scope>
    <source>
        <strain evidence="2 3">JGD-13</strain>
    </source>
</reference>
<dbReference type="SUPFAM" id="SSF54427">
    <property type="entry name" value="NTF2-like"/>
    <property type="match status" value="1"/>
</dbReference>
<dbReference type="RefSeq" id="WP_197920495.1">
    <property type="nucleotide sequence ID" value="NZ_CAWPTA010000006.1"/>
</dbReference>